<dbReference type="AlphaFoldDB" id="A0A9W7FP03"/>
<name>A0A9W7FP03_9STRA</name>
<proteinExistence type="predicted"/>
<feature type="chain" id="PRO_5040890536" evidence="2">
    <location>
        <begin position="22"/>
        <end position="254"/>
    </location>
</feature>
<feature type="signal peptide" evidence="2">
    <location>
        <begin position="1"/>
        <end position="21"/>
    </location>
</feature>
<evidence type="ECO:0000313" key="4">
    <source>
        <dbReference type="Proteomes" id="UP001165122"/>
    </source>
</evidence>
<protein>
    <submittedName>
        <fullName evidence="3">Uncharacterized protein</fullName>
    </submittedName>
</protein>
<keyword evidence="1" id="KW-0472">Membrane</keyword>
<comment type="caution">
    <text evidence="3">The sequence shown here is derived from an EMBL/GenBank/DDBJ whole genome shotgun (WGS) entry which is preliminary data.</text>
</comment>
<evidence type="ECO:0000313" key="3">
    <source>
        <dbReference type="EMBL" id="GMI15466.1"/>
    </source>
</evidence>
<keyword evidence="1" id="KW-0812">Transmembrane</keyword>
<organism evidence="3 4">
    <name type="scientific">Triparma laevis f. longispina</name>
    <dbReference type="NCBI Taxonomy" id="1714387"/>
    <lineage>
        <taxon>Eukaryota</taxon>
        <taxon>Sar</taxon>
        <taxon>Stramenopiles</taxon>
        <taxon>Ochrophyta</taxon>
        <taxon>Bolidophyceae</taxon>
        <taxon>Parmales</taxon>
        <taxon>Triparmaceae</taxon>
        <taxon>Triparma</taxon>
    </lineage>
</organism>
<evidence type="ECO:0000256" key="1">
    <source>
        <dbReference type="SAM" id="Phobius"/>
    </source>
</evidence>
<dbReference type="EMBL" id="BRXW01000231">
    <property type="protein sequence ID" value="GMI15466.1"/>
    <property type="molecule type" value="Genomic_DNA"/>
</dbReference>
<accession>A0A9W7FP03</accession>
<sequence>MKSLFLVLLLFLCVTISPTHSFSPHSFLPHVRPSLSPFHPSPPLSTSTSLPALPLSSLRTTLSSLSLSSFFSGSLTSLPAFPCSLYTSSLLLAGVGVPLSEDILVVYAIYTNLLSPSHTWPKLLFSLWLGVVGSDILTYLIGKSLSGGAIFTTKVGEKAKDVLKDKTGKEIPTLDTRKYWSLPSLPNSITKLINDYEPYVGFIIRFMLGLRAPMMMVAGYRGRCGVGRFGVGAGVGAVGSLGVQGLVAWWIFQR</sequence>
<dbReference type="OrthoDB" id="205776at2759"/>
<keyword evidence="2" id="KW-0732">Signal</keyword>
<evidence type="ECO:0000256" key="2">
    <source>
        <dbReference type="SAM" id="SignalP"/>
    </source>
</evidence>
<dbReference type="PANTHER" id="PTHR30353">
    <property type="entry name" value="INNER MEMBRANE PROTEIN DEDA-RELATED"/>
    <property type="match status" value="1"/>
</dbReference>
<feature type="transmembrane region" description="Helical" evidence="1">
    <location>
        <begin position="229"/>
        <end position="252"/>
    </location>
</feature>
<dbReference type="PANTHER" id="PTHR30353:SF0">
    <property type="entry name" value="TRANSMEMBRANE PROTEIN"/>
    <property type="match status" value="1"/>
</dbReference>
<gene>
    <name evidence="3" type="ORF">TrLO_g6598</name>
</gene>
<dbReference type="Proteomes" id="UP001165122">
    <property type="component" value="Unassembled WGS sequence"/>
</dbReference>
<dbReference type="InterPro" id="IPR032818">
    <property type="entry name" value="DedA-like"/>
</dbReference>
<keyword evidence="4" id="KW-1185">Reference proteome</keyword>
<keyword evidence="1" id="KW-1133">Transmembrane helix</keyword>
<reference evidence="4" key="1">
    <citation type="journal article" date="2023" name="Commun. Biol.">
        <title>Genome analysis of Parmales, the sister group of diatoms, reveals the evolutionary specialization of diatoms from phago-mixotrophs to photoautotrophs.</title>
        <authorList>
            <person name="Ban H."/>
            <person name="Sato S."/>
            <person name="Yoshikawa S."/>
            <person name="Yamada K."/>
            <person name="Nakamura Y."/>
            <person name="Ichinomiya M."/>
            <person name="Sato N."/>
            <person name="Blanc-Mathieu R."/>
            <person name="Endo H."/>
            <person name="Kuwata A."/>
            <person name="Ogata H."/>
        </authorList>
    </citation>
    <scope>NUCLEOTIDE SEQUENCE [LARGE SCALE GENOMIC DNA]</scope>
    <source>
        <strain evidence="4">NIES 3700</strain>
    </source>
</reference>